<dbReference type="AlphaFoldDB" id="A0A8J3U296"/>
<feature type="domain" description="HTH marR-type" evidence="2">
    <location>
        <begin position="1"/>
        <end position="104"/>
    </location>
</feature>
<feature type="region of interest" description="Disordered" evidence="1">
    <location>
        <begin position="107"/>
        <end position="128"/>
    </location>
</feature>
<dbReference type="EMBL" id="BOOO01000056">
    <property type="protein sequence ID" value="GII34754.1"/>
    <property type="molecule type" value="Genomic_DNA"/>
</dbReference>
<dbReference type="InterPro" id="IPR052526">
    <property type="entry name" value="HTH-type_Bedaq_tolerance"/>
</dbReference>
<dbReference type="GO" id="GO:0003700">
    <property type="term" value="F:DNA-binding transcription factor activity"/>
    <property type="evidence" value="ECO:0007669"/>
    <property type="project" value="InterPro"/>
</dbReference>
<feature type="compositionally biased region" description="Gly residues" evidence="1">
    <location>
        <begin position="118"/>
        <end position="128"/>
    </location>
</feature>
<dbReference type="PANTHER" id="PTHR39515:SF2">
    <property type="entry name" value="HTH-TYPE TRANSCRIPTIONAL REGULATOR RV0880"/>
    <property type="match status" value="1"/>
</dbReference>
<dbReference type="PROSITE" id="PS50995">
    <property type="entry name" value="HTH_MARR_2"/>
    <property type="match status" value="1"/>
</dbReference>
<dbReference type="InterPro" id="IPR036388">
    <property type="entry name" value="WH-like_DNA-bd_sf"/>
</dbReference>
<organism evidence="3 4">
    <name type="scientific">Planotetraspora mira</name>
    <dbReference type="NCBI Taxonomy" id="58121"/>
    <lineage>
        <taxon>Bacteria</taxon>
        <taxon>Bacillati</taxon>
        <taxon>Actinomycetota</taxon>
        <taxon>Actinomycetes</taxon>
        <taxon>Streptosporangiales</taxon>
        <taxon>Streptosporangiaceae</taxon>
        <taxon>Planotetraspora</taxon>
    </lineage>
</organism>
<name>A0A8J3U296_9ACTN</name>
<evidence type="ECO:0000259" key="2">
    <source>
        <dbReference type="PROSITE" id="PS50995"/>
    </source>
</evidence>
<dbReference type="Gene3D" id="1.10.10.10">
    <property type="entry name" value="Winged helix-like DNA-binding domain superfamily/Winged helix DNA-binding domain"/>
    <property type="match status" value="1"/>
</dbReference>
<gene>
    <name evidence="3" type="ORF">Pmi06nite_81960</name>
</gene>
<dbReference type="InterPro" id="IPR036390">
    <property type="entry name" value="WH_DNA-bd_sf"/>
</dbReference>
<comment type="caution">
    <text evidence="3">The sequence shown here is derived from an EMBL/GenBank/DDBJ whole genome shotgun (WGS) entry which is preliminary data.</text>
</comment>
<dbReference type="Proteomes" id="UP000650628">
    <property type="component" value="Unassembled WGS sequence"/>
</dbReference>
<protein>
    <recommendedName>
        <fullName evidence="2">HTH marR-type domain-containing protein</fullName>
    </recommendedName>
</protein>
<evidence type="ECO:0000313" key="3">
    <source>
        <dbReference type="EMBL" id="GII34754.1"/>
    </source>
</evidence>
<evidence type="ECO:0000313" key="4">
    <source>
        <dbReference type="Proteomes" id="UP000650628"/>
    </source>
</evidence>
<proteinExistence type="predicted"/>
<dbReference type="SMART" id="SM00347">
    <property type="entry name" value="HTH_MARR"/>
    <property type="match status" value="1"/>
</dbReference>
<keyword evidence="4" id="KW-1185">Reference proteome</keyword>
<dbReference type="SUPFAM" id="SSF46785">
    <property type="entry name" value="Winged helix' DNA-binding domain"/>
    <property type="match status" value="1"/>
</dbReference>
<accession>A0A8J3U296</accession>
<sequence length="128" mass="13337">MTSVSTLSTLDSTGPRRITDLAAIGGITQPSVTALVISLERAGLVERCKDPADKRVVLVAITAAGSDYLHARRRANIEAFAQLIDRLPLDEAAALGAAVPALEHLRELDDQQRDPGPSIGGVGTGLDG</sequence>
<evidence type="ECO:0000256" key="1">
    <source>
        <dbReference type="SAM" id="MobiDB-lite"/>
    </source>
</evidence>
<dbReference type="Pfam" id="PF01047">
    <property type="entry name" value="MarR"/>
    <property type="match status" value="1"/>
</dbReference>
<dbReference type="InterPro" id="IPR000835">
    <property type="entry name" value="HTH_MarR-typ"/>
</dbReference>
<reference evidence="3 4" key="1">
    <citation type="submission" date="2021-01" db="EMBL/GenBank/DDBJ databases">
        <title>Whole genome shotgun sequence of Planotetraspora mira NBRC 15435.</title>
        <authorList>
            <person name="Komaki H."/>
            <person name="Tamura T."/>
        </authorList>
    </citation>
    <scope>NUCLEOTIDE SEQUENCE [LARGE SCALE GENOMIC DNA]</scope>
    <source>
        <strain evidence="3 4">NBRC 15435</strain>
    </source>
</reference>
<dbReference type="PANTHER" id="PTHR39515">
    <property type="entry name" value="CONSERVED PROTEIN"/>
    <property type="match status" value="1"/>
</dbReference>